<dbReference type="AlphaFoldDB" id="A0A3B0XKK1"/>
<comment type="subcellular location">
    <subcellularLocation>
        <location evidence="1">Secreted</location>
    </subcellularLocation>
</comment>
<keyword evidence="4" id="KW-0106">Calcium</keyword>
<feature type="non-terminal residue" evidence="5">
    <location>
        <position position="421"/>
    </location>
</feature>
<evidence type="ECO:0000313" key="5">
    <source>
        <dbReference type="EMBL" id="VAW56896.1"/>
    </source>
</evidence>
<protein>
    <submittedName>
        <fullName evidence="5">Uncharacterized protein</fullName>
    </submittedName>
</protein>
<evidence type="ECO:0000256" key="1">
    <source>
        <dbReference type="ARBA" id="ARBA00004613"/>
    </source>
</evidence>
<dbReference type="InterPro" id="IPR059100">
    <property type="entry name" value="TSP3_bac"/>
</dbReference>
<evidence type="ECO:0000256" key="3">
    <source>
        <dbReference type="ARBA" id="ARBA00022729"/>
    </source>
</evidence>
<proteinExistence type="predicted"/>
<evidence type="ECO:0000256" key="4">
    <source>
        <dbReference type="ARBA" id="ARBA00022837"/>
    </source>
</evidence>
<accession>A0A3B0XKK1</accession>
<dbReference type="EMBL" id="UOFF01000295">
    <property type="protein sequence ID" value="VAW56896.1"/>
    <property type="molecule type" value="Genomic_DNA"/>
</dbReference>
<sequence length="421" mass="45160">MTKKVSRLVLSSFQLVLIFVSLAILNGCGSDNDQQPAVDPTVTTITTTAATQIPAPILNTTLTDGEIKAFVVIDGDNDNRIEMVINGDTASVELVGLTQAEHDFEIIFEHVDVNGIIILAKSDTKADFSAGGFDLNFDAAGYNLDIDDDEDGVNNASELFTGTNPRIFEISLPVETAIPLLTESILAAGELRAYVSVDDDEANRIEMDIDFDTHVASVVVLGLIPGSHDLSIEFEYTNTATKSTFKLVRIIHSVDLAISQDPLVFDSSAFNADVFNADNDGENNLNELLAGTNPLVSKSTLIINTEIPILNDAALAAGTLSAFVIIDNDQLNPIELIIDLNTGFAKVEISGLSSIVHNIVIEFEYTDAEGSLILAQLNTDLDMTLDGVSININRINFNDNLDDDADGISNLAELLAGSDPR</sequence>
<keyword evidence="3" id="KW-0732">Signal</keyword>
<dbReference type="Pfam" id="PF18884">
    <property type="entry name" value="TSP3_bac"/>
    <property type="match status" value="2"/>
</dbReference>
<gene>
    <name evidence="5" type="ORF">MNBD_GAMMA07-1587</name>
</gene>
<reference evidence="5" key="1">
    <citation type="submission" date="2018-06" db="EMBL/GenBank/DDBJ databases">
        <authorList>
            <person name="Zhirakovskaya E."/>
        </authorList>
    </citation>
    <scope>NUCLEOTIDE SEQUENCE</scope>
</reference>
<organism evidence="5">
    <name type="scientific">hydrothermal vent metagenome</name>
    <dbReference type="NCBI Taxonomy" id="652676"/>
    <lineage>
        <taxon>unclassified sequences</taxon>
        <taxon>metagenomes</taxon>
        <taxon>ecological metagenomes</taxon>
    </lineage>
</organism>
<keyword evidence="2" id="KW-0964">Secreted</keyword>
<name>A0A3B0XKK1_9ZZZZ</name>
<evidence type="ECO:0000256" key="2">
    <source>
        <dbReference type="ARBA" id="ARBA00022525"/>
    </source>
</evidence>